<keyword evidence="12" id="KW-0282">Flagellum</keyword>
<dbReference type="PANTHER" id="PTHR30288">
    <property type="entry name" value="FLAGELLAR CAP/ASSEMBLY PROTEIN FLID"/>
    <property type="match status" value="1"/>
</dbReference>
<feature type="coiled-coil region" evidence="8">
    <location>
        <begin position="970"/>
        <end position="1029"/>
    </location>
</feature>
<dbReference type="GO" id="GO:0009421">
    <property type="term" value="C:bacterial-type flagellum filament cap"/>
    <property type="evidence" value="ECO:0007669"/>
    <property type="project" value="InterPro"/>
</dbReference>
<feature type="region of interest" description="Disordered" evidence="9">
    <location>
        <begin position="706"/>
        <end position="729"/>
    </location>
</feature>
<feature type="compositionally biased region" description="Polar residues" evidence="9">
    <location>
        <begin position="710"/>
        <end position="729"/>
    </location>
</feature>
<feature type="domain" description="Flagellar hook-associated protein 2 C-terminal" evidence="11">
    <location>
        <begin position="632"/>
        <end position="1013"/>
    </location>
</feature>
<evidence type="ECO:0000256" key="1">
    <source>
        <dbReference type="ARBA" id="ARBA00004365"/>
    </source>
</evidence>
<evidence type="ECO:0000313" key="12">
    <source>
        <dbReference type="EMBL" id="SBW06709.1"/>
    </source>
</evidence>
<keyword evidence="4 8" id="KW-0175">Coiled coil</keyword>
<evidence type="ECO:0000256" key="9">
    <source>
        <dbReference type="SAM" id="MobiDB-lite"/>
    </source>
</evidence>
<keyword evidence="5" id="KW-0975">Bacterial flagellum</keyword>
<evidence type="ECO:0000256" key="5">
    <source>
        <dbReference type="ARBA" id="ARBA00023143"/>
    </source>
</evidence>
<dbReference type="InterPro" id="IPR010809">
    <property type="entry name" value="FliD_C"/>
</dbReference>
<dbReference type="PANTHER" id="PTHR30288:SF0">
    <property type="entry name" value="FLAGELLAR HOOK-ASSOCIATED PROTEIN 2"/>
    <property type="match status" value="1"/>
</dbReference>
<evidence type="ECO:0000256" key="7">
    <source>
        <dbReference type="ARBA" id="ARBA00033192"/>
    </source>
</evidence>
<keyword evidence="12" id="KW-0969">Cilium</keyword>
<evidence type="ECO:0000256" key="4">
    <source>
        <dbReference type="ARBA" id="ARBA00023054"/>
    </source>
</evidence>
<name>A0A212K4Q7_9BACT</name>
<evidence type="ECO:0000259" key="10">
    <source>
        <dbReference type="Pfam" id="PF02465"/>
    </source>
</evidence>
<dbReference type="GO" id="GO:0009424">
    <property type="term" value="C:bacterial-type flagellum hook"/>
    <property type="evidence" value="ECO:0007669"/>
    <property type="project" value="InterPro"/>
</dbReference>
<evidence type="ECO:0000259" key="11">
    <source>
        <dbReference type="Pfam" id="PF07195"/>
    </source>
</evidence>
<evidence type="ECO:0000256" key="6">
    <source>
        <dbReference type="ARBA" id="ARBA00033074"/>
    </source>
</evidence>
<dbReference type="GO" id="GO:0071973">
    <property type="term" value="P:bacterial-type flagellum-dependent cell motility"/>
    <property type="evidence" value="ECO:0007669"/>
    <property type="project" value="TreeGrafter"/>
</dbReference>
<comment type="subcellular location">
    <subcellularLocation>
        <location evidence="1">Bacterial flagellum</location>
    </subcellularLocation>
</comment>
<evidence type="ECO:0000256" key="8">
    <source>
        <dbReference type="SAM" id="Coils"/>
    </source>
</evidence>
<evidence type="ECO:0000256" key="2">
    <source>
        <dbReference type="ARBA" id="ARBA00009764"/>
    </source>
</evidence>
<sequence length="1034" mass="108525">MASTISGSNAISNLSGSDTDFDTVLANLKKVESTQLNRLTAWKSDWKLRYDAFDKVIEQVSTASNVLATLANKNSFVTKNVTSSNSNIISAVASASADDVQHTINVSQVASNAIWANTGHVFSSKTDIINTSGTSQTFSYRYAGKEYSMAVPANTTLDSFVSMVNNSSDNPGIKVSIVQASSGYVFQVAGKSTGAANDLVIHSSGLVGMSASGASSTWSTNNVLDMGSTLTNPTKYAYDLIMEDGNTFSVKINGDKTNQDLATAINAQVGRSIASIDGSGNLQLADVKAMYRRDTSTQTSFSTPVTKFSMGSTPTTTKLTGALTVDLNINDGVTTGTRTLTIAAGTTMKDAALQIAQASGASSAEMTYNNATGGWELNLSNVNGATLSFADSASDSGKMTSTVVADQTKLGTKVVGDSGSQSFTASTAITFDSAKLSQKLGGTSADGTKNFTYTIVDNNGGTQSLTIKQDATYQDLLTQLQSFGGTLSGDGKTVTFANTEKFYLSAGGTGGGMDGITVKTDSTATITNMAAASTLETPPPLTYTYTANNSSTPQTFTIPGGSKMADVIAELKSKGLSGSLVSADGATTIDLQTGTLPTTGSYFLKLDNIDSLSGPGITGQVTSSSNWNIRGAANAKFTVDNWPLTMESDTNSVSNVIEGVVFTIQDKGSASITVNTDITSVEKSIQTFLDSVNSVLMTINDYTKFDPNKDVTTNDPKNKTSSNYSTSQLTTEKGGLLQGNYGVQLFKSRFTSLINSAPPGFASRTSASDVLSGDVLANLANMGIKVETDQSSSNYGLLVIAPSSGIAELQQMDKSNYEKMINSNLSDVVDFFCSSGTGTTTSSDFRYGSHIAGITKGGSYDVNYSVDAGGNITNVTVGGVAATRDTSQPGYYYSVASGDARGLSLQIDNLTPGDHSGQIRIKEGLIQTVSTFLKGELTYTDVNVSGTGTAEQTSAAIALKSKNGALMVLKNNYQSIMENIDKKITQEQERLDTWEARQKKYFANLETLLKKYNTQKDQLTSQLKQLSSSSSSSS</sequence>
<protein>
    <recommendedName>
        <fullName evidence="7">Filament cap protein</fullName>
    </recommendedName>
    <alternativeName>
        <fullName evidence="6">Flagellar cap protein</fullName>
    </alternativeName>
</protein>
<dbReference type="InterPro" id="IPR003481">
    <property type="entry name" value="FliD_N"/>
</dbReference>
<dbReference type="EMBL" id="FLUP01000001">
    <property type="protein sequence ID" value="SBW06709.1"/>
    <property type="molecule type" value="Genomic_DNA"/>
</dbReference>
<organism evidence="12">
    <name type="scientific">uncultured Desulfovibrio sp</name>
    <dbReference type="NCBI Taxonomy" id="167968"/>
    <lineage>
        <taxon>Bacteria</taxon>
        <taxon>Pseudomonadati</taxon>
        <taxon>Thermodesulfobacteriota</taxon>
        <taxon>Desulfovibrionia</taxon>
        <taxon>Desulfovibrionales</taxon>
        <taxon>Desulfovibrionaceae</taxon>
        <taxon>Desulfovibrio</taxon>
        <taxon>environmental samples</taxon>
    </lineage>
</organism>
<dbReference type="AlphaFoldDB" id="A0A212K4Q7"/>
<gene>
    <name evidence="12" type="ORF">KM92DES2_12226</name>
</gene>
<accession>A0A212K4Q7</accession>
<dbReference type="Pfam" id="PF07195">
    <property type="entry name" value="FliD_C"/>
    <property type="match status" value="1"/>
</dbReference>
<dbReference type="RefSeq" id="WP_227119188.1">
    <property type="nucleotide sequence ID" value="NZ_LT598928.1"/>
</dbReference>
<comment type="subunit">
    <text evidence="3">Homopentamer.</text>
</comment>
<proteinExistence type="inferred from homology"/>
<comment type="similarity">
    <text evidence="2">Belongs to the FliD family.</text>
</comment>
<dbReference type="GO" id="GO:0007155">
    <property type="term" value="P:cell adhesion"/>
    <property type="evidence" value="ECO:0007669"/>
    <property type="project" value="InterPro"/>
</dbReference>
<dbReference type="InterPro" id="IPR040026">
    <property type="entry name" value="FliD"/>
</dbReference>
<dbReference type="Pfam" id="PF02465">
    <property type="entry name" value="FliD_N"/>
    <property type="match status" value="1"/>
</dbReference>
<reference evidence="12" key="1">
    <citation type="submission" date="2016-04" db="EMBL/GenBank/DDBJ databases">
        <authorList>
            <person name="Evans L.H."/>
            <person name="Alamgir A."/>
            <person name="Owens N."/>
            <person name="Weber N.D."/>
            <person name="Virtaneva K."/>
            <person name="Barbian K."/>
            <person name="Babar A."/>
            <person name="Rosenke K."/>
        </authorList>
    </citation>
    <scope>NUCLEOTIDE SEQUENCE</scope>
    <source>
        <strain evidence="12">92-2</strain>
    </source>
</reference>
<evidence type="ECO:0000256" key="3">
    <source>
        <dbReference type="ARBA" id="ARBA00011255"/>
    </source>
</evidence>
<feature type="domain" description="Flagellar hook-associated protein 2 N-terminal" evidence="10">
    <location>
        <begin position="17"/>
        <end position="112"/>
    </location>
</feature>
<keyword evidence="12" id="KW-0966">Cell projection</keyword>